<name>A0AAN9AD17_HALRR</name>
<dbReference type="Proteomes" id="UP001381693">
    <property type="component" value="Unassembled WGS sequence"/>
</dbReference>
<feature type="compositionally biased region" description="Low complexity" evidence="1">
    <location>
        <begin position="189"/>
        <end position="199"/>
    </location>
</feature>
<gene>
    <name evidence="2" type="primary">PLEKHA5_2</name>
    <name evidence="2" type="ORF">SK128_028114</name>
</gene>
<dbReference type="PANTHER" id="PTHR12752:SF9">
    <property type="entry name" value="KRAMER, ISOFORM I"/>
    <property type="match status" value="1"/>
</dbReference>
<sequence length="234" mass="26303">MSAHEQLFGFSREVEQTPPSSPSKSDPPSPVFKSATAQQIIKEMASEAEKHRRAVPKEKRRHFTISSSQPLALETRDTEAVEGARSRDDCDMVRALRPRNHPDVVKSTLSSRDLRFNETTIDSILGAPDKIYIPERYMPDEDDEKEPTAEERAQREQKAESIRKMLSETQTTVTKGEVGEDPQQDKEVSVSSSSSFKAKLAAEKKEREHLLALNQILARQVMEKSRVVAGMNVA</sequence>
<feature type="compositionally biased region" description="Basic and acidic residues" evidence="1">
    <location>
        <begin position="74"/>
        <end position="87"/>
    </location>
</feature>
<feature type="compositionally biased region" description="Basic residues" evidence="1">
    <location>
        <begin position="51"/>
        <end position="63"/>
    </location>
</feature>
<evidence type="ECO:0000313" key="3">
    <source>
        <dbReference type="Proteomes" id="UP001381693"/>
    </source>
</evidence>
<accession>A0AAN9AD17</accession>
<feature type="region of interest" description="Disordered" evidence="1">
    <location>
        <begin position="133"/>
        <end position="201"/>
    </location>
</feature>
<protein>
    <submittedName>
        <fullName evidence="2">Pleckstrin y domain-containing A member 5</fullName>
    </submittedName>
</protein>
<dbReference type="EMBL" id="JAXCGZ010002976">
    <property type="protein sequence ID" value="KAK7083469.1"/>
    <property type="molecule type" value="Genomic_DNA"/>
</dbReference>
<evidence type="ECO:0000313" key="2">
    <source>
        <dbReference type="EMBL" id="KAK7083469.1"/>
    </source>
</evidence>
<feature type="compositionally biased region" description="Basic and acidic residues" evidence="1">
    <location>
        <begin position="146"/>
        <end position="166"/>
    </location>
</feature>
<feature type="compositionally biased region" description="Pro residues" evidence="1">
    <location>
        <begin position="19"/>
        <end position="30"/>
    </location>
</feature>
<dbReference type="PANTHER" id="PTHR12752">
    <property type="entry name" value="PHOSPHOINOSITOL 3-PHOSPHATE-BINDING PROTEIN"/>
    <property type="match status" value="1"/>
</dbReference>
<evidence type="ECO:0000256" key="1">
    <source>
        <dbReference type="SAM" id="MobiDB-lite"/>
    </source>
</evidence>
<proteinExistence type="predicted"/>
<feature type="region of interest" description="Disordered" evidence="1">
    <location>
        <begin position="1"/>
        <end position="34"/>
    </location>
</feature>
<reference evidence="2 3" key="1">
    <citation type="submission" date="2023-11" db="EMBL/GenBank/DDBJ databases">
        <title>Halocaridina rubra genome assembly.</title>
        <authorList>
            <person name="Smith C."/>
        </authorList>
    </citation>
    <scope>NUCLEOTIDE SEQUENCE [LARGE SCALE GENOMIC DNA]</scope>
    <source>
        <strain evidence="2">EP-1</strain>
        <tissue evidence="2">Whole</tissue>
    </source>
</reference>
<organism evidence="2 3">
    <name type="scientific">Halocaridina rubra</name>
    <name type="common">Hawaiian red shrimp</name>
    <dbReference type="NCBI Taxonomy" id="373956"/>
    <lineage>
        <taxon>Eukaryota</taxon>
        <taxon>Metazoa</taxon>
        <taxon>Ecdysozoa</taxon>
        <taxon>Arthropoda</taxon>
        <taxon>Crustacea</taxon>
        <taxon>Multicrustacea</taxon>
        <taxon>Malacostraca</taxon>
        <taxon>Eumalacostraca</taxon>
        <taxon>Eucarida</taxon>
        <taxon>Decapoda</taxon>
        <taxon>Pleocyemata</taxon>
        <taxon>Caridea</taxon>
        <taxon>Atyoidea</taxon>
        <taxon>Atyidae</taxon>
        <taxon>Halocaridina</taxon>
    </lineage>
</organism>
<dbReference type="AlphaFoldDB" id="A0AAN9AD17"/>
<feature type="region of interest" description="Disordered" evidence="1">
    <location>
        <begin position="46"/>
        <end position="87"/>
    </location>
</feature>
<keyword evidence="3" id="KW-1185">Reference proteome</keyword>
<comment type="caution">
    <text evidence="2">The sequence shown here is derived from an EMBL/GenBank/DDBJ whole genome shotgun (WGS) entry which is preliminary data.</text>
</comment>